<keyword evidence="4" id="KW-0479">Metal-binding</keyword>
<dbReference type="CDD" id="cd03378">
    <property type="entry name" value="beta_CA_cladeC"/>
    <property type="match status" value="1"/>
</dbReference>
<evidence type="ECO:0000256" key="7">
    <source>
        <dbReference type="ARBA" id="ARBA00048348"/>
    </source>
</evidence>
<keyword evidence="6 8" id="KW-0456">Lyase</keyword>
<organism evidence="8">
    <name type="scientific">freshwater sediment metagenome</name>
    <dbReference type="NCBI Taxonomy" id="556182"/>
    <lineage>
        <taxon>unclassified sequences</taxon>
        <taxon>metagenomes</taxon>
        <taxon>ecological metagenomes</taxon>
    </lineage>
</organism>
<keyword evidence="5" id="KW-0862">Zinc</keyword>
<dbReference type="EMBL" id="OY288114">
    <property type="protein sequence ID" value="CAJ0870948.1"/>
    <property type="molecule type" value="Genomic_DNA"/>
</dbReference>
<dbReference type="PANTHER" id="PTHR11002">
    <property type="entry name" value="CARBONIC ANHYDRASE"/>
    <property type="match status" value="1"/>
</dbReference>
<dbReference type="SUPFAM" id="SSF53056">
    <property type="entry name" value="beta-carbonic anhydrase, cab"/>
    <property type="match status" value="1"/>
</dbReference>
<dbReference type="PROSITE" id="PS00705">
    <property type="entry name" value="PROK_CO2_ANHYDRASE_2"/>
    <property type="match status" value="1"/>
</dbReference>
<dbReference type="PANTHER" id="PTHR11002:SF79">
    <property type="entry name" value="CARBONIC ANHYDRASE 2"/>
    <property type="match status" value="1"/>
</dbReference>
<dbReference type="Gene3D" id="3.40.1050.10">
    <property type="entry name" value="Carbonic anhydrase"/>
    <property type="match status" value="1"/>
</dbReference>
<comment type="catalytic activity">
    <reaction evidence="7">
        <text>hydrogencarbonate + H(+) = CO2 + H2O</text>
        <dbReference type="Rhea" id="RHEA:10748"/>
        <dbReference type="ChEBI" id="CHEBI:15377"/>
        <dbReference type="ChEBI" id="CHEBI:15378"/>
        <dbReference type="ChEBI" id="CHEBI:16526"/>
        <dbReference type="ChEBI" id="CHEBI:17544"/>
        <dbReference type="EC" id="4.2.1.1"/>
    </reaction>
</comment>
<dbReference type="GO" id="GO:0015976">
    <property type="term" value="P:carbon utilization"/>
    <property type="evidence" value="ECO:0007669"/>
    <property type="project" value="InterPro"/>
</dbReference>
<comment type="cofactor">
    <cofactor evidence="1">
        <name>Zn(2+)</name>
        <dbReference type="ChEBI" id="CHEBI:29105"/>
    </cofactor>
</comment>
<gene>
    <name evidence="8" type="primary">cynT/can</name>
    <name evidence="8" type="ORF">AMST5_02277</name>
</gene>
<dbReference type="AlphaFoldDB" id="A0AA48RAW0"/>
<evidence type="ECO:0000256" key="5">
    <source>
        <dbReference type="ARBA" id="ARBA00022833"/>
    </source>
</evidence>
<comment type="similarity">
    <text evidence="2">Belongs to the beta-class carbonic anhydrase family.</text>
</comment>
<dbReference type="InterPro" id="IPR015892">
    <property type="entry name" value="Carbonic_anhydrase_CS"/>
</dbReference>
<name>A0AA48RAW0_9ZZZZ</name>
<dbReference type="SMART" id="SM00947">
    <property type="entry name" value="Pro_CA"/>
    <property type="match status" value="1"/>
</dbReference>
<evidence type="ECO:0000313" key="8">
    <source>
        <dbReference type="EMBL" id="CAJ0870948.1"/>
    </source>
</evidence>
<evidence type="ECO:0000256" key="6">
    <source>
        <dbReference type="ARBA" id="ARBA00023239"/>
    </source>
</evidence>
<evidence type="ECO:0000256" key="4">
    <source>
        <dbReference type="ARBA" id="ARBA00022723"/>
    </source>
</evidence>
<proteinExistence type="inferred from homology"/>
<accession>A0AA48RAW0</accession>
<evidence type="ECO:0000256" key="1">
    <source>
        <dbReference type="ARBA" id="ARBA00001947"/>
    </source>
</evidence>
<dbReference type="Pfam" id="PF00484">
    <property type="entry name" value="Pro_CA"/>
    <property type="match status" value="1"/>
</dbReference>
<dbReference type="GO" id="GO:0008270">
    <property type="term" value="F:zinc ion binding"/>
    <property type="evidence" value="ECO:0007669"/>
    <property type="project" value="InterPro"/>
</dbReference>
<dbReference type="PROSITE" id="PS00704">
    <property type="entry name" value="PROK_CO2_ANHYDRASE_1"/>
    <property type="match status" value="1"/>
</dbReference>
<dbReference type="GO" id="GO:0004089">
    <property type="term" value="F:carbonate dehydratase activity"/>
    <property type="evidence" value="ECO:0007669"/>
    <property type="project" value="UniProtKB-EC"/>
</dbReference>
<protein>
    <recommendedName>
        <fullName evidence="3">carbonic anhydrase</fullName>
        <ecNumber evidence="3">4.2.1.1</ecNumber>
    </recommendedName>
</protein>
<evidence type="ECO:0000256" key="2">
    <source>
        <dbReference type="ARBA" id="ARBA00006217"/>
    </source>
</evidence>
<evidence type="ECO:0000256" key="3">
    <source>
        <dbReference type="ARBA" id="ARBA00012925"/>
    </source>
</evidence>
<dbReference type="FunFam" id="3.40.1050.10:FF:000006">
    <property type="entry name" value="Carbonic anhydrase"/>
    <property type="match status" value="1"/>
</dbReference>
<sequence length="255" mass="26824">MCQSCGFPHTSHAPKLARRAFIASAVASGLLLPASALAKGRKKTASRTEAKAAEPPKPQNVLTPDEALARLIEGNARYQKGLARRHDFVAEREALVSGQNPYAAVLSCADSRIAPEYAFDSSRGDLFVCRVAGNFVNPENIASFEYAVNVLKTPLLLVLGHESCGAVQAAISSIADKTTLPGHLPYLVTALTPAVKTAAGSPGDELENATKENVRLGVQALKTATPLLSAAVNDKRLKVVGGIYRLASGQVEIIA</sequence>
<dbReference type="EC" id="4.2.1.1" evidence="3"/>
<dbReference type="InterPro" id="IPR036874">
    <property type="entry name" value="Carbonic_anhydrase_sf"/>
</dbReference>
<reference evidence="8" key="1">
    <citation type="submission" date="2023-07" db="EMBL/GenBank/DDBJ databases">
        <authorList>
            <person name="Pelsma A.J. K."/>
        </authorList>
    </citation>
    <scope>NUCLEOTIDE SEQUENCE</scope>
</reference>
<dbReference type="InterPro" id="IPR001765">
    <property type="entry name" value="Carbonic_anhydrase"/>
</dbReference>